<organism evidence="1 2">
    <name type="scientific">Molorchus minor</name>
    <dbReference type="NCBI Taxonomy" id="1323400"/>
    <lineage>
        <taxon>Eukaryota</taxon>
        <taxon>Metazoa</taxon>
        <taxon>Ecdysozoa</taxon>
        <taxon>Arthropoda</taxon>
        <taxon>Hexapoda</taxon>
        <taxon>Insecta</taxon>
        <taxon>Pterygota</taxon>
        <taxon>Neoptera</taxon>
        <taxon>Endopterygota</taxon>
        <taxon>Coleoptera</taxon>
        <taxon>Polyphaga</taxon>
        <taxon>Cucujiformia</taxon>
        <taxon>Chrysomeloidea</taxon>
        <taxon>Cerambycidae</taxon>
        <taxon>Lamiinae</taxon>
        <taxon>Monochamini</taxon>
        <taxon>Molorchus</taxon>
    </lineage>
</organism>
<sequence length="179" mass="21029">MDLQKPFMNSTPPWLSILKEAVSQTLKIISEINEGEVLVTKSNDKLEITIKSYILGFDDTKFKFSEYITAPMIHTIKYLEKQQKMLCDLLLNKDRELEEYKMEKGNISRADLTTERFDPKVVENTSDKLFLNVYNANNIFWDSFVTRYGNIEDKVVDVAVEPWNHIKKKRKNLNFIKLI</sequence>
<name>A0ABQ9ISY4_9CUCU</name>
<evidence type="ECO:0000313" key="1">
    <source>
        <dbReference type="EMBL" id="KAJ8963963.1"/>
    </source>
</evidence>
<dbReference type="Proteomes" id="UP001162164">
    <property type="component" value="Unassembled WGS sequence"/>
</dbReference>
<evidence type="ECO:0000313" key="2">
    <source>
        <dbReference type="Proteomes" id="UP001162164"/>
    </source>
</evidence>
<gene>
    <name evidence="1" type="ORF">NQ317_007572</name>
</gene>
<accession>A0ABQ9ISY4</accession>
<dbReference type="EMBL" id="JAPWTJ010002925">
    <property type="protein sequence ID" value="KAJ8963963.1"/>
    <property type="molecule type" value="Genomic_DNA"/>
</dbReference>
<keyword evidence="2" id="KW-1185">Reference proteome</keyword>
<comment type="caution">
    <text evidence="1">The sequence shown here is derived from an EMBL/GenBank/DDBJ whole genome shotgun (WGS) entry which is preliminary data.</text>
</comment>
<dbReference type="Gene3D" id="1.10.287.450">
    <property type="entry name" value="Helix hairpin bin"/>
    <property type="match status" value="1"/>
</dbReference>
<reference evidence="1" key="1">
    <citation type="journal article" date="2023" name="Insect Mol. Biol.">
        <title>Genome sequencing provides insights into the evolution of gene families encoding plant cell wall-degrading enzymes in longhorned beetles.</title>
        <authorList>
            <person name="Shin N.R."/>
            <person name="Okamura Y."/>
            <person name="Kirsch R."/>
            <person name="Pauchet Y."/>
        </authorList>
    </citation>
    <scope>NUCLEOTIDE SEQUENCE</scope>
    <source>
        <strain evidence="1">MMC_N1</strain>
    </source>
</reference>
<protein>
    <submittedName>
        <fullName evidence="1">Uncharacterized protein</fullName>
    </submittedName>
</protein>
<proteinExistence type="predicted"/>